<dbReference type="AlphaFoldDB" id="A0A1M6ZUY5"/>
<dbReference type="Pfam" id="PF07661">
    <property type="entry name" value="MORN_2"/>
    <property type="match status" value="1"/>
</dbReference>
<reference evidence="1 2" key="1">
    <citation type="submission" date="2016-11" db="EMBL/GenBank/DDBJ databases">
        <authorList>
            <person name="Jaros S."/>
            <person name="Januszkiewicz K."/>
            <person name="Wedrychowicz H."/>
        </authorList>
    </citation>
    <scope>NUCLEOTIDE SEQUENCE [LARGE SCALE GENOMIC DNA]</scope>
    <source>
        <strain evidence="1 2">DSM 15929</strain>
    </source>
</reference>
<dbReference type="Proteomes" id="UP000184386">
    <property type="component" value="Unassembled WGS sequence"/>
</dbReference>
<evidence type="ECO:0000313" key="2">
    <source>
        <dbReference type="Proteomes" id="UP000184386"/>
    </source>
</evidence>
<proteinExistence type="predicted"/>
<dbReference type="STRING" id="1121322.SAMN02745136_04671"/>
<protein>
    <submittedName>
        <fullName evidence="1">MORN repeat variant</fullName>
    </submittedName>
</protein>
<accession>A0A1M6ZUY5</accession>
<keyword evidence="2" id="KW-1185">Reference proteome</keyword>
<dbReference type="Gene3D" id="3.90.930.1">
    <property type="match status" value="1"/>
</dbReference>
<evidence type="ECO:0000313" key="1">
    <source>
        <dbReference type="EMBL" id="SHL34133.1"/>
    </source>
</evidence>
<dbReference type="EMBL" id="FRAC01000030">
    <property type="protein sequence ID" value="SHL34133.1"/>
    <property type="molecule type" value="Genomic_DNA"/>
</dbReference>
<name>A0A1M6ZUY5_9FIRM</name>
<organism evidence="1 2">
    <name type="scientific">Anaerocolumna jejuensis DSM 15929</name>
    <dbReference type="NCBI Taxonomy" id="1121322"/>
    <lineage>
        <taxon>Bacteria</taxon>
        <taxon>Bacillati</taxon>
        <taxon>Bacillota</taxon>
        <taxon>Clostridia</taxon>
        <taxon>Lachnospirales</taxon>
        <taxon>Lachnospiraceae</taxon>
        <taxon>Anaerocolumna</taxon>
    </lineage>
</organism>
<gene>
    <name evidence="1" type="ORF">SAMN02745136_04671</name>
</gene>
<dbReference type="SUPFAM" id="SSF82185">
    <property type="entry name" value="Histone H3 K4-specific methyltransferase SET7/9 N-terminal domain"/>
    <property type="match status" value="1"/>
</dbReference>
<dbReference type="OrthoDB" id="2990651at2"/>
<dbReference type="RefSeq" id="WP_073279447.1">
    <property type="nucleotide sequence ID" value="NZ_FRAC01000030.1"/>
</dbReference>
<sequence>MDKVNYDELFTDTDVNTGEDIFFIDSSLKKPYNGVVFDYFKGALSWEFEVKDGFKTGIERKYYDTGELMDENETDHNTVNGVAKEFYRNGNIKSISVVIHNVFIDSIFYNESGNIIRKTLISESDSSYWLVENKMEEYREKYKIGNYKSQ</sequence>
<dbReference type="InterPro" id="IPR011652">
    <property type="entry name" value="MORN_2"/>
</dbReference>